<evidence type="ECO:0000313" key="3">
    <source>
        <dbReference type="EnsemblMetazoa" id="XP_014241122.1"/>
    </source>
</evidence>
<dbReference type="Proteomes" id="UP000494040">
    <property type="component" value="Unassembled WGS sequence"/>
</dbReference>
<feature type="chain" id="PRO_5035247562" evidence="2">
    <location>
        <begin position="22"/>
        <end position="109"/>
    </location>
</feature>
<name>A0A8I6R9L2_CIMLE</name>
<sequence length="109" mass="12187">MSLASGLLLALLALALQGIGAEDRRSDVRAVLGAETEPGFWPTRGRRGGSSEEQPPPFWAHRGRDIQIPCSSSPVPSRLYAQEPKYLLIQRRDVLDQPLWVRGKKWPQE</sequence>
<feature type="region of interest" description="Disordered" evidence="1">
    <location>
        <begin position="37"/>
        <end position="56"/>
    </location>
</feature>
<evidence type="ECO:0000313" key="4">
    <source>
        <dbReference type="Proteomes" id="UP000494040"/>
    </source>
</evidence>
<accession>A0A8I6R9L2</accession>
<proteinExistence type="predicted"/>
<dbReference type="EnsemblMetazoa" id="XM_014385636.2">
    <property type="protein sequence ID" value="XP_014241122.1"/>
    <property type="gene ID" value="LOC106661900"/>
</dbReference>
<protein>
    <submittedName>
        <fullName evidence="3">Uncharacterized protein</fullName>
    </submittedName>
</protein>
<reference evidence="3" key="1">
    <citation type="submission" date="2022-01" db="UniProtKB">
        <authorList>
            <consortium name="EnsemblMetazoa"/>
        </authorList>
    </citation>
    <scope>IDENTIFICATION</scope>
</reference>
<dbReference type="KEGG" id="clec:106661900"/>
<keyword evidence="2" id="KW-0732">Signal</keyword>
<keyword evidence="4" id="KW-1185">Reference proteome</keyword>
<evidence type="ECO:0000256" key="2">
    <source>
        <dbReference type="SAM" id="SignalP"/>
    </source>
</evidence>
<organism evidence="3 4">
    <name type="scientific">Cimex lectularius</name>
    <name type="common">Bed bug</name>
    <name type="synonym">Acanthia lectularia</name>
    <dbReference type="NCBI Taxonomy" id="79782"/>
    <lineage>
        <taxon>Eukaryota</taxon>
        <taxon>Metazoa</taxon>
        <taxon>Ecdysozoa</taxon>
        <taxon>Arthropoda</taxon>
        <taxon>Hexapoda</taxon>
        <taxon>Insecta</taxon>
        <taxon>Pterygota</taxon>
        <taxon>Neoptera</taxon>
        <taxon>Paraneoptera</taxon>
        <taxon>Hemiptera</taxon>
        <taxon>Heteroptera</taxon>
        <taxon>Panheteroptera</taxon>
        <taxon>Cimicomorpha</taxon>
        <taxon>Cimicidae</taxon>
        <taxon>Cimex</taxon>
    </lineage>
</organism>
<dbReference type="OrthoDB" id="6619499at2759"/>
<dbReference type="AlphaFoldDB" id="A0A8I6R9L2"/>
<feature type="signal peptide" evidence="2">
    <location>
        <begin position="1"/>
        <end position="21"/>
    </location>
</feature>
<dbReference type="RefSeq" id="XP_014241122.1">
    <property type="nucleotide sequence ID" value="XM_014385636.2"/>
</dbReference>
<evidence type="ECO:0000256" key="1">
    <source>
        <dbReference type="SAM" id="MobiDB-lite"/>
    </source>
</evidence>
<dbReference type="GeneID" id="106661900"/>